<gene>
    <name evidence="2" type="ORF">BJG266_LOCUS9923</name>
</gene>
<feature type="region of interest" description="Disordered" evidence="1">
    <location>
        <begin position="292"/>
        <end position="315"/>
    </location>
</feature>
<accession>A0A813YXS4</accession>
<protein>
    <submittedName>
        <fullName evidence="2">Uncharacterized protein</fullName>
    </submittedName>
</protein>
<dbReference type="AlphaFoldDB" id="A0A813YXS4"/>
<name>A0A813YXS4_9BILA</name>
<evidence type="ECO:0000313" key="3">
    <source>
        <dbReference type="Proteomes" id="UP000663877"/>
    </source>
</evidence>
<dbReference type="EMBL" id="CAJNOI010000033">
    <property type="protein sequence ID" value="CAF0890526.1"/>
    <property type="molecule type" value="Genomic_DNA"/>
</dbReference>
<organism evidence="2 3">
    <name type="scientific">Adineta steineri</name>
    <dbReference type="NCBI Taxonomy" id="433720"/>
    <lineage>
        <taxon>Eukaryota</taxon>
        <taxon>Metazoa</taxon>
        <taxon>Spiralia</taxon>
        <taxon>Gnathifera</taxon>
        <taxon>Rotifera</taxon>
        <taxon>Eurotatoria</taxon>
        <taxon>Bdelloidea</taxon>
        <taxon>Adinetida</taxon>
        <taxon>Adinetidae</taxon>
        <taxon>Adineta</taxon>
    </lineage>
</organism>
<feature type="compositionally biased region" description="Polar residues" evidence="1">
    <location>
        <begin position="294"/>
        <end position="306"/>
    </location>
</feature>
<sequence length="329" mass="38335">MTTNENNLDIQAILEELPTDKRILLEKLSKVFDRKTAIDFVSPKPFETKRHLTIEDLLNVDNEQQEKHFQRLRSMEHYQTTTQSLSQTELEATYEAFIRGEIAHKPYSYKELEQFVRNNADINAVDYYINSTHHNATSGPLQAHLLFHSSKLNEQKANLIKSASSNRSLKSFNDSLSVRGYFPEKLLTHSRSSSKEKELDNNQQNYSKQRSMHIDHGEKKYHVTFLKDPNTSVKSLKHKTKNHNVHNKNIESLFKREAILESNLSTKSNTSNIHRQKFPPLSLSALKEYRPTMTPRSSTIPTTPHIQKQKPKRKTDFIWEQTIVSQKHK</sequence>
<dbReference type="Proteomes" id="UP000663877">
    <property type="component" value="Unassembled WGS sequence"/>
</dbReference>
<feature type="region of interest" description="Disordered" evidence="1">
    <location>
        <begin position="189"/>
        <end position="211"/>
    </location>
</feature>
<reference evidence="2" key="1">
    <citation type="submission" date="2021-02" db="EMBL/GenBank/DDBJ databases">
        <authorList>
            <person name="Nowell W R."/>
        </authorList>
    </citation>
    <scope>NUCLEOTIDE SEQUENCE</scope>
</reference>
<evidence type="ECO:0000256" key="1">
    <source>
        <dbReference type="SAM" id="MobiDB-lite"/>
    </source>
</evidence>
<comment type="caution">
    <text evidence="2">The sequence shown here is derived from an EMBL/GenBank/DDBJ whole genome shotgun (WGS) entry which is preliminary data.</text>
</comment>
<evidence type="ECO:0000313" key="2">
    <source>
        <dbReference type="EMBL" id="CAF0890526.1"/>
    </source>
</evidence>
<proteinExistence type="predicted"/>